<evidence type="ECO:0000313" key="3">
    <source>
        <dbReference type="Proteomes" id="UP000578697"/>
    </source>
</evidence>
<reference evidence="2 3" key="1">
    <citation type="submission" date="2020-08" db="EMBL/GenBank/DDBJ databases">
        <title>Genomic Encyclopedia of Type Strains, Phase IV (KMG-IV): sequencing the most valuable type-strain genomes for metagenomic binning, comparative biology and taxonomic classification.</title>
        <authorList>
            <person name="Goeker M."/>
        </authorList>
    </citation>
    <scope>NUCLEOTIDE SEQUENCE [LARGE SCALE GENOMIC DNA]</scope>
    <source>
        <strain evidence="2 3">DSM 103679</strain>
    </source>
</reference>
<feature type="chain" id="PRO_5033046644" evidence="1">
    <location>
        <begin position="23"/>
        <end position="465"/>
    </location>
</feature>
<proteinExistence type="predicted"/>
<evidence type="ECO:0000313" key="2">
    <source>
        <dbReference type="EMBL" id="MBB5219534.1"/>
    </source>
</evidence>
<accession>A0A840SF69</accession>
<dbReference type="EMBL" id="JACHFR010000003">
    <property type="protein sequence ID" value="MBB5219534.1"/>
    <property type="molecule type" value="Genomic_DNA"/>
</dbReference>
<keyword evidence="1" id="KW-0732">Signal</keyword>
<gene>
    <name evidence="2" type="ORF">HNP77_001916</name>
</gene>
<evidence type="ECO:0000256" key="1">
    <source>
        <dbReference type="SAM" id="SignalP"/>
    </source>
</evidence>
<name>A0A840SF69_9SPIR</name>
<comment type="caution">
    <text evidence="2">The sequence shown here is derived from an EMBL/GenBank/DDBJ whole genome shotgun (WGS) entry which is preliminary data.</text>
</comment>
<dbReference type="AlphaFoldDB" id="A0A840SF69"/>
<sequence>MKRLRWLAVPAMAAVLFGAVSCGGGSDDKTSSDILASGEYTLNGWSSMKVVDFTALSSARLARIGSVSVKYSINLEEANADNTVQGAFFLSSSADETALYGEKNANVVGSEINASSTTEATVEIPFANDGYNTTAKTLAFCNKSYGSGWVGVPAVVNIISVTYNGLSTMEKATSATANNFAEETDSTVYMYTYDAQTGRDVTADKREEYLASLENLSSTVTAYESTYNDADAVLLKAGAGNDGTARLTYIFDGSYTISENTYFQMNASAGGNVSVLFWDTKTDEESGKEIYDSAYLTWTESKKISLGEYSGKKLRGVEYAGNAGTYIYGWSIGSSTADTVTLTVNSIKLDDTALTLSSGTTVTSNTELKIETNNPWDSNLQCTDFPETGVTSLTVNFSVAGLSSSSISPWVSLWVNGNDALNWIKIPYTSTSISENGEYSITYTFDEATELSATTCYLGLEASFN</sequence>
<dbReference type="Proteomes" id="UP000578697">
    <property type="component" value="Unassembled WGS sequence"/>
</dbReference>
<keyword evidence="3" id="KW-1185">Reference proteome</keyword>
<dbReference type="RefSeq" id="WP_184652961.1">
    <property type="nucleotide sequence ID" value="NZ_JACHFR010000003.1"/>
</dbReference>
<protein>
    <submittedName>
        <fullName evidence="2">Putative membrane protein YkoI</fullName>
    </submittedName>
</protein>
<feature type="signal peptide" evidence="1">
    <location>
        <begin position="1"/>
        <end position="22"/>
    </location>
</feature>
<dbReference type="PROSITE" id="PS51257">
    <property type="entry name" value="PROKAR_LIPOPROTEIN"/>
    <property type="match status" value="1"/>
</dbReference>
<organism evidence="2 3">
    <name type="scientific">Treponema rectale</name>
    <dbReference type="NCBI Taxonomy" id="744512"/>
    <lineage>
        <taxon>Bacteria</taxon>
        <taxon>Pseudomonadati</taxon>
        <taxon>Spirochaetota</taxon>
        <taxon>Spirochaetia</taxon>
        <taxon>Spirochaetales</taxon>
        <taxon>Treponemataceae</taxon>
        <taxon>Treponema</taxon>
    </lineage>
</organism>